<dbReference type="AlphaFoldDB" id="A0A0R0HWQ8"/>
<evidence type="ECO:0000313" key="2">
    <source>
        <dbReference type="EnsemblPlants" id="KRH30607"/>
    </source>
</evidence>
<dbReference type="InParanoid" id="A0A0R0HWQ8"/>
<accession>A0A0R0HWQ8</accession>
<proteinExistence type="predicted"/>
<protein>
    <submittedName>
        <fullName evidence="1 2">Uncharacterized protein</fullName>
    </submittedName>
</protein>
<reference evidence="1" key="3">
    <citation type="submission" date="2018-07" db="EMBL/GenBank/DDBJ databases">
        <title>WGS assembly of Glycine max.</title>
        <authorList>
            <person name="Schmutz J."/>
            <person name="Cannon S."/>
            <person name="Schlueter J."/>
            <person name="Ma J."/>
            <person name="Mitros T."/>
            <person name="Nelson W."/>
            <person name="Hyten D."/>
            <person name="Song Q."/>
            <person name="Thelen J."/>
            <person name="Cheng J."/>
            <person name="Xu D."/>
            <person name="Hellsten U."/>
            <person name="May G."/>
            <person name="Yu Y."/>
            <person name="Sakurai T."/>
            <person name="Umezawa T."/>
            <person name="Bhattacharyya M."/>
            <person name="Sandhu D."/>
            <person name="Valliyodan B."/>
            <person name="Lindquist E."/>
            <person name="Peto M."/>
            <person name="Grant D."/>
            <person name="Shu S."/>
            <person name="Goodstein D."/>
            <person name="Barry K."/>
            <person name="Futrell-Griggs M."/>
            <person name="Abernathy B."/>
            <person name="Du J."/>
            <person name="Tian Z."/>
            <person name="Zhu L."/>
            <person name="Gill N."/>
            <person name="Joshi T."/>
            <person name="Libault M."/>
            <person name="Sethuraman A."/>
            <person name="Zhang X."/>
            <person name="Shinozaki K."/>
            <person name="Nguyen H."/>
            <person name="Wing R."/>
            <person name="Cregan P."/>
            <person name="Specht J."/>
            <person name="Grimwood J."/>
            <person name="Rokhsar D."/>
            <person name="Stacey G."/>
            <person name="Shoemaker R."/>
            <person name="Jackson S."/>
        </authorList>
    </citation>
    <scope>NUCLEOTIDE SEQUENCE</scope>
    <source>
        <tissue evidence="1">Callus</tissue>
    </source>
</reference>
<keyword evidence="3" id="KW-1185">Reference proteome</keyword>
<dbReference type="Proteomes" id="UP000008827">
    <property type="component" value="Chromosome 11"/>
</dbReference>
<evidence type="ECO:0000313" key="3">
    <source>
        <dbReference type="Proteomes" id="UP000008827"/>
    </source>
</evidence>
<gene>
    <name evidence="1" type="ORF">GLYMA_11G195500</name>
</gene>
<reference evidence="1 2" key="1">
    <citation type="journal article" date="2010" name="Nature">
        <title>Genome sequence of the palaeopolyploid soybean.</title>
        <authorList>
            <person name="Schmutz J."/>
            <person name="Cannon S.B."/>
            <person name="Schlueter J."/>
            <person name="Ma J."/>
            <person name="Mitros T."/>
            <person name="Nelson W."/>
            <person name="Hyten D.L."/>
            <person name="Song Q."/>
            <person name="Thelen J.J."/>
            <person name="Cheng J."/>
            <person name="Xu D."/>
            <person name="Hellsten U."/>
            <person name="May G.D."/>
            <person name="Yu Y."/>
            <person name="Sakurai T."/>
            <person name="Umezawa T."/>
            <person name="Bhattacharyya M.K."/>
            <person name="Sandhu D."/>
            <person name="Valliyodan B."/>
            <person name="Lindquist E."/>
            <person name="Peto M."/>
            <person name="Grant D."/>
            <person name="Shu S."/>
            <person name="Goodstein D."/>
            <person name="Barry K."/>
            <person name="Futrell-Griggs M."/>
            <person name="Abernathy B."/>
            <person name="Du J."/>
            <person name="Tian Z."/>
            <person name="Zhu L."/>
            <person name="Gill N."/>
            <person name="Joshi T."/>
            <person name="Libault M."/>
            <person name="Sethuraman A."/>
            <person name="Zhang X.-C."/>
            <person name="Shinozaki K."/>
            <person name="Nguyen H.T."/>
            <person name="Wing R.A."/>
            <person name="Cregan P."/>
            <person name="Specht J."/>
            <person name="Grimwood J."/>
            <person name="Rokhsar D."/>
            <person name="Stacey G."/>
            <person name="Shoemaker R.C."/>
            <person name="Jackson S.A."/>
        </authorList>
    </citation>
    <scope>NUCLEOTIDE SEQUENCE</scope>
    <source>
        <strain evidence="2">cv. Williams 82</strain>
        <tissue evidence="1">Callus</tissue>
    </source>
</reference>
<dbReference type="EMBL" id="CM000844">
    <property type="protein sequence ID" value="KRH30607.1"/>
    <property type="molecule type" value="Genomic_DNA"/>
</dbReference>
<name>A0A0R0HWQ8_SOYBN</name>
<organism evidence="1">
    <name type="scientific">Glycine max</name>
    <name type="common">Soybean</name>
    <name type="synonym">Glycine hispida</name>
    <dbReference type="NCBI Taxonomy" id="3847"/>
    <lineage>
        <taxon>Eukaryota</taxon>
        <taxon>Viridiplantae</taxon>
        <taxon>Streptophyta</taxon>
        <taxon>Embryophyta</taxon>
        <taxon>Tracheophyta</taxon>
        <taxon>Spermatophyta</taxon>
        <taxon>Magnoliopsida</taxon>
        <taxon>eudicotyledons</taxon>
        <taxon>Gunneridae</taxon>
        <taxon>Pentapetalae</taxon>
        <taxon>rosids</taxon>
        <taxon>fabids</taxon>
        <taxon>Fabales</taxon>
        <taxon>Fabaceae</taxon>
        <taxon>Papilionoideae</taxon>
        <taxon>50 kb inversion clade</taxon>
        <taxon>NPAAA clade</taxon>
        <taxon>indigoferoid/millettioid clade</taxon>
        <taxon>Phaseoleae</taxon>
        <taxon>Glycine</taxon>
        <taxon>Glycine subgen. Soja</taxon>
    </lineage>
</organism>
<dbReference type="Gramene" id="KRH30607">
    <property type="protein sequence ID" value="KRH30607"/>
    <property type="gene ID" value="GLYMA_11G195500"/>
</dbReference>
<reference evidence="2" key="2">
    <citation type="submission" date="2018-02" db="UniProtKB">
        <authorList>
            <consortium name="EnsemblPlants"/>
        </authorList>
    </citation>
    <scope>IDENTIFICATION</scope>
    <source>
        <strain evidence="2">Williams 82</strain>
    </source>
</reference>
<dbReference type="EnsemblPlants" id="KRH30607">
    <property type="protein sequence ID" value="KRH30607"/>
    <property type="gene ID" value="GLYMA_11G195500"/>
</dbReference>
<evidence type="ECO:0000313" key="1">
    <source>
        <dbReference type="EMBL" id="KRH30607.1"/>
    </source>
</evidence>
<sequence>MHQPRRHQICACGITSDLDNVTRPSSTLYHRASCARSNTTARYTYNNSSSPTMAVNDTHASTKLCCSDLETQKTDLKPAYYFVVLLVD</sequence>